<dbReference type="Pfam" id="PF02893">
    <property type="entry name" value="GRAM"/>
    <property type="match status" value="1"/>
</dbReference>
<dbReference type="EMBL" id="JBHLTP010000008">
    <property type="protein sequence ID" value="MFC0523890.1"/>
    <property type="molecule type" value="Genomic_DNA"/>
</dbReference>
<gene>
    <name evidence="3" type="ORF">ACFFGV_10005</name>
</gene>
<comment type="caution">
    <text evidence="3">The sequence shown here is derived from an EMBL/GenBank/DDBJ whole genome shotgun (WGS) entry which is preliminary data.</text>
</comment>
<protein>
    <submittedName>
        <fullName evidence="3">GRAM domain-containing protein</fullName>
    </submittedName>
</protein>
<feature type="region of interest" description="Disordered" evidence="1">
    <location>
        <begin position="38"/>
        <end position="69"/>
    </location>
</feature>
<accession>A0ABV6LNB8</accession>
<evidence type="ECO:0000313" key="3">
    <source>
        <dbReference type="EMBL" id="MFC0523890.1"/>
    </source>
</evidence>
<sequence>MGVYRTVCYKVEDAFIKVIAKNSDPNEVNNKVLTYRQDKEEQRRTKKQEAQARAIERKKQQEMKKEKEHQEVKSLLTKLVDLEHTGYTNYEYDEVRKNSVFFRKLLSHIFDKDERGLTFIQCEFDKTKNKEIKGYLIATNYRVWFVSKDLEFSQKLRYQTIKEVRPFKDSLLEKGLFIQYGTKKLEFDEIFDKEQFRKLIEVLNKQLTQFQ</sequence>
<reference evidence="3 4" key="1">
    <citation type="submission" date="2024-09" db="EMBL/GenBank/DDBJ databases">
        <authorList>
            <person name="Sun Q."/>
            <person name="Mori K."/>
        </authorList>
    </citation>
    <scope>NUCLEOTIDE SEQUENCE [LARGE SCALE GENOMIC DNA]</scope>
    <source>
        <strain evidence="3 4">NCAIM B.02529</strain>
    </source>
</reference>
<dbReference type="Proteomes" id="UP001589836">
    <property type="component" value="Unassembled WGS sequence"/>
</dbReference>
<evidence type="ECO:0000259" key="2">
    <source>
        <dbReference type="Pfam" id="PF02893"/>
    </source>
</evidence>
<dbReference type="RefSeq" id="WP_377347277.1">
    <property type="nucleotide sequence ID" value="NZ_JBHLTP010000008.1"/>
</dbReference>
<evidence type="ECO:0000313" key="4">
    <source>
        <dbReference type="Proteomes" id="UP001589836"/>
    </source>
</evidence>
<proteinExistence type="predicted"/>
<keyword evidence="4" id="KW-1185">Reference proteome</keyword>
<feature type="domain" description="GRAM" evidence="2">
    <location>
        <begin position="102"/>
        <end position="207"/>
    </location>
</feature>
<organism evidence="3 4">
    <name type="scientific">Pontibacillus salicampi</name>
    <dbReference type="NCBI Taxonomy" id="1449801"/>
    <lineage>
        <taxon>Bacteria</taxon>
        <taxon>Bacillati</taxon>
        <taxon>Bacillota</taxon>
        <taxon>Bacilli</taxon>
        <taxon>Bacillales</taxon>
        <taxon>Bacillaceae</taxon>
        <taxon>Pontibacillus</taxon>
    </lineage>
</organism>
<evidence type="ECO:0000256" key="1">
    <source>
        <dbReference type="SAM" id="MobiDB-lite"/>
    </source>
</evidence>
<dbReference type="InterPro" id="IPR004182">
    <property type="entry name" value="GRAM"/>
</dbReference>
<name>A0ABV6LNB8_9BACI</name>